<feature type="signal peptide" evidence="5">
    <location>
        <begin position="1"/>
        <end position="20"/>
    </location>
</feature>
<comment type="caution">
    <text evidence="7">The sequence shown here is derived from an EMBL/GenBank/DDBJ whole genome shotgun (WGS) entry which is preliminary data.</text>
</comment>
<evidence type="ECO:0000256" key="3">
    <source>
        <dbReference type="ARBA" id="ARBA00023136"/>
    </source>
</evidence>
<comment type="similarity">
    <text evidence="4">Belongs to the Omp25/RopB family.</text>
</comment>
<dbReference type="AlphaFoldDB" id="A0A4Y8ZXQ2"/>
<dbReference type="Gene3D" id="2.40.160.20">
    <property type="match status" value="1"/>
</dbReference>
<evidence type="ECO:0000256" key="5">
    <source>
        <dbReference type="SAM" id="SignalP"/>
    </source>
</evidence>
<dbReference type="PANTHER" id="PTHR34001">
    <property type="entry name" value="BLL7405 PROTEIN"/>
    <property type="match status" value="1"/>
</dbReference>
<dbReference type="GO" id="GO:0016020">
    <property type="term" value="C:membrane"/>
    <property type="evidence" value="ECO:0007669"/>
    <property type="project" value="UniProtKB-SubCell"/>
</dbReference>
<dbReference type="PANTHER" id="PTHR34001:SF3">
    <property type="entry name" value="BLL7405 PROTEIN"/>
    <property type="match status" value="1"/>
</dbReference>
<dbReference type="Pfam" id="PF13505">
    <property type="entry name" value="OMP_b-brl"/>
    <property type="match status" value="1"/>
</dbReference>
<keyword evidence="8" id="KW-1185">Reference proteome</keyword>
<comment type="subcellular location">
    <subcellularLocation>
        <location evidence="1">Membrane</location>
    </subcellularLocation>
</comment>
<dbReference type="OrthoDB" id="8222426at2"/>
<dbReference type="InterPro" id="IPR051692">
    <property type="entry name" value="OMP-like"/>
</dbReference>
<feature type="domain" description="Outer membrane protein beta-barrel" evidence="6">
    <location>
        <begin position="7"/>
        <end position="225"/>
    </location>
</feature>
<dbReference type="SUPFAM" id="SSF56925">
    <property type="entry name" value="OMPA-like"/>
    <property type="match status" value="1"/>
</dbReference>
<organism evidence="7 8">
    <name type="scientific">Sphingomonas parva</name>
    <dbReference type="NCBI Taxonomy" id="2555898"/>
    <lineage>
        <taxon>Bacteria</taxon>
        <taxon>Pseudomonadati</taxon>
        <taxon>Pseudomonadota</taxon>
        <taxon>Alphaproteobacteria</taxon>
        <taxon>Sphingomonadales</taxon>
        <taxon>Sphingomonadaceae</taxon>
        <taxon>Sphingomonas</taxon>
    </lineage>
</organism>
<evidence type="ECO:0000256" key="1">
    <source>
        <dbReference type="ARBA" id="ARBA00004370"/>
    </source>
</evidence>
<dbReference type="InterPro" id="IPR027385">
    <property type="entry name" value="Beta-barrel_OMP"/>
</dbReference>
<reference evidence="7 8" key="1">
    <citation type="submission" date="2019-03" db="EMBL/GenBank/DDBJ databases">
        <title>Genome sequence of Sphingomonas sp. 17J27-24.</title>
        <authorList>
            <person name="Kim M."/>
            <person name="Maeng S."/>
            <person name="Sathiyaraj S."/>
        </authorList>
    </citation>
    <scope>NUCLEOTIDE SEQUENCE [LARGE SCALE GENOMIC DNA]</scope>
    <source>
        <strain evidence="7 8">17J27-24</strain>
    </source>
</reference>
<feature type="chain" id="PRO_5021363337" evidence="5">
    <location>
        <begin position="21"/>
        <end position="225"/>
    </location>
</feature>
<evidence type="ECO:0000256" key="2">
    <source>
        <dbReference type="ARBA" id="ARBA00022729"/>
    </source>
</evidence>
<dbReference type="Proteomes" id="UP000298213">
    <property type="component" value="Unassembled WGS sequence"/>
</dbReference>
<dbReference type="InterPro" id="IPR011250">
    <property type="entry name" value="OMP/PagP_B-barrel"/>
</dbReference>
<keyword evidence="3" id="KW-0472">Membrane</keyword>
<gene>
    <name evidence="7" type="ORF">E2493_01895</name>
</gene>
<evidence type="ECO:0000313" key="7">
    <source>
        <dbReference type="EMBL" id="TFI60025.1"/>
    </source>
</evidence>
<evidence type="ECO:0000256" key="4">
    <source>
        <dbReference type="ARBA" id="ARBA00038306"/>
    </source>
</evidence>
<keyword evidence="2 5" id="KW-0732">Signal</keyword>
<dbReference type="RefSeq" id="WP_135083163.1">
    <property type="nucleotide sequence ID" value="NZ_SPDV01000002.1"/>
</dbReference>
<accession>A0A4Y8ZXQ2</accession>
<name>A0A4Y8ZXQ2_9SPHN</name>
<evidence type="ECO:0000313" key="8">
    <source>
        <dbReference type="Proteomes" id="UP000298213"/>
    </source>
</evidence>
<dbReference type="EMBL" id="SPDV01000002">
    <property type="protein sequence ID" value="TFI60025.1"/>
    <property type="molecule type" value="Genomic_DNA"/>
</dbReference>
<evidence type="ECO:0000259" key="6">
    <source>
        <dbReference type="Pfam" id="PF13505"/>
    </source>
</evidence>
<protein>
    <submittedName>
        <fullName evidence="7">Porin family protein</fullName>
    </submittedName>
</protein>
<proteinExistence type="inferred from homology"/>
<sequence>MRKVLVAALLAGSFATPALAQEAASFTGPRIEGLVGYDILKSGESDDDGVDTSSNNGDESIEGVSYGVGVGYDFDLGNVVAGVEAEYADSSGEQEADETLDGINFSSSVETGRDIYVGARLGFRAAPSTLVYVKGGYTNTSIEANYETAGDRFEFDTNVDGWRLGAGIEQLFGPNLYGKLEYRYSNYNNLDFSDNFDLDNFEAEDFDTDINLDRHQIMAGIGFRF</sequence>